<feature type="domain" description="Laminin EGF-like" evidence="11">
    <location>
        <begin position="56"/>
        <end position="103"/>
    </location>
</feature>
<evidence type="ECO:0000256" key="1">
    <source>
        <dbReference type="ARBA" id="ARBA00004302"/>
    </source>
</evidence>
<dbReference type="GO" id="GO:0005201">
    <property type="term" value="F:extracellular matrix structural constituent"/>
    <property type="evidence" value="ECO:0007669"/>
    <property type="project" value="TreeGrafter"/>
</dbReference>
<comment type="caution">
    <text evidence="10">Lacks conserved residue(s) required for the propagation of feature annotation.</text>
</comment>
<dbReference type="FunFam" id="2.10.25.10:FF:000083">
    <property type="entry name" value="Laminin subunit alpha"/>
    <property type="match status" value="1"/>
</dbReference>
<dbReference type="PANTHER" id="PTHR10574">
    <property type="entry name" value="NETRIN/LAMININ-RELATED"/>
    <property type="match status" value="1"/>
</dbReference>
<evidence type="ECO:0000313" key="14">
    <source>
        <dbReference type="Proteomes" id="UP000053766"/>
    </source>
</evidence>
<dbReference type="GO" id="GO:0009887">
    <property type="term" value="P:animal organ morphogenesis"/>
    <property type="evidence" value="ECO:0007669"/>
    <property type="project" value="TreeGrafter"/>
</dbReference>
<evidence type="ECO:0000256" key="8">
    <source>
        <dbReference type="ARBA" id="ARBA00023180"/>
    </source>
</evidence>
<feature type="disulfide bond" evidence="10">
    <location>
        <begin position="104"/>
        <end position="116"/>
    </location>
</feature>
<dbReference type="EMBL" id="KN716702">
    <property type="protein sequence ID" value="KJH42156.1"/>
    <property type="molecule type" value="Genomic_DNA"/>
</dbReference>
<dbReference type="GO" id="GO:0005604">
    <property type="term" value="C:basement membrane"/>
    <property type="evidence" value="ECO:0007669"/>
    <property type="project" value="UniProtKB-SubCell"/>
</dbReference>
<keyword evidence="5" id="KW-0677">Repeat</keyword>
<proteinExistence type="predicted"/>
<keyword evidence="7 10" id="KW-1015">Disulfide bond</keyword>
<feature type="disulfide bond" evidence="10">
    <location>
        <begin position="106"/>
        <end position="123"/>
    </location>
</feature>
<dbReference type="FunFam" id="2.10.25.10:FF:000189">
    <property type="entry name" value="Laminin subunit alpha 2"/>
    <property type="match status" value="1"/>
</dbReference>
<organism evidence="13 14">
    <name type="scientific">Dictyocaulus viviparus</name>
    <name type="common">Bovine lungworm</name>
    <dbReference type="NCBI Taxonomy" id="29172"/>
    <lineage>
        <taxon>Eukaryota</taxon>
        <taxon>Metazoa</taxon>
        <taxon>Ecdysozoa</taxon>
        <taxon>Nematoda</taxon>
        <taxon>Chromadorea</taxon>
        <taxon>Rhabditida</taxon>
        <taxon>Rhabditina</taxon>
        <taxon>Rhabditomorpha</taxon>
        <taxon>Strongyloidea</taxon>
        <taxon>Metastrongylidae</taxon>
        <taxon>Dictyocaulus</taxon>
    </lineage>
</organism>
<reference evidence="13 14" key="1">
    <citation type="submission" date="2013-11" db="EMBL/GenBank/DDBJ databases">
        <title>Draft genome of the bovine lungworm Dictyocaulus viviparus.</title>
        <authorList>
            <person name="Mitreva M."/>
        </authorList>
    </citation>
    <scope>NUCLEOTIDE SEQUENCE [LARGE SCALE GENOMIC DNA]</scope>
    <source>
        <strain evidence="13 14">HannoverDv2000</strain>
    </source>
</reference>
<dbReference type="InterPro" id="IPR056863">
    <property type="entry name" value="LMN_ATRN_NET-like_EGF"/>
</dbReference>
<dbReference type="STRING" id="29172.A0A0D8XIL7"/>
<gene>
    <name evidence="13" type="ORF">DICVIV_11862</name>
</gene>
<evidence type="ECO:0000259" key="11">
    <source>
        <dbReference type="PROSITE" id="PS50027"/>
    </source>
</evidence>
<dbReference type="PROSITE" id="PS50027">
    <property type="entry name" value="EGF_LAM_2"/>
    <property type="match status" value="5"/>
</dbReference>
<evidence type="ECO:0000256" key="3">
    <source>
        <dbReference type="ARBA" id="ARBA00022530"/>
    </source>
</evidence>
<evidence type="ECO:0000256" key="2">
    <source>
        <dbReference type="ARBA" id="ARBA00022525"/>
    </source>
</evidence>
<dbReference type="GO" id="GO:0007411">
    <property type="term" value="P:axon guidance"/>
    <property type="evidence" value="ECO:0007669"/>
    <property type="project" value="TreeGrafter"/>
</dbReference>
<feature type="disulfide bond" evidence="10">
    <location>
        <begin position="28"/>
        <end position="37"/>
    </location>
</feature>
<evidence type="ECO:0000256" key="10">
    <source>
        <dbReference type="PROSITE-ProRule" id="PRU00460"/>
    </source>
</evidence>
<feature type="disulfide bond" evidence="10">
    <location>
        <begin position="125"/>
        <end position="134"/>
    </location>
</feature>
<feature type="domain" description="Laminin EGF-like" evidence="11">
    <location>
        <begin position="383"/>
        <end position="432"/>
    </location>
</feature>
<dbReference type="PROSITE" id="PS01248">
    <property type="entry name" value="EGF_LAM_1"/>
    <property type="match status" value="3"/>
</dbReference>
<dbReference type="InterPro" id="IPR002049">
    <property type="entry name" value="LE_dom"/>
</dbReference>
<dbReference type="SMART" id="SM00180">
    <property type="entry name" value="EGF_Lam"/>
    <property type="match status" value="7"/>
</dbReference>
<dbReference type="OrthoDB" id="10011303at2759"/>
<dbReference type="Proteomes" id="UP000053766">
    <property type="component" value="Unassembled WGS sequence"/>
</dbReference>
<feature type="domain" description="Laminin EGF-like" evidence="11">
    <location>
        <begin position="12"/>
        <end position="55"/>
    </location>
</feature>
<accession>A0A0D8XIL7</accession>
<dbReference type="InterPro" id="IPR000034">
    <property type="entry name" value="Laminin_IV"/>
</dbReference>
<dbReference type="PRINTS" id="PR00011">
    <property type="entry name" value="EGFLAMININ"/>
</dbReference>
<dbReference type="AlphaFoldDB" id="A0A0D8XIL7"/>
<name>A0A0D8XIL7_DICVI</name>
<dbReference type="SUPFAM" id="SSF57196">
    <property type="entry name" value="EGF/Laminin"/>
    <property type="match status" value="5"/>
</dbReference>
<sequence>MKDNTQQLLVNKCNFGQQCDEQTGQCFCPPYVEGTTCDKCVNYAFGYDPLIGCQKCDCDLQGTEGASLQCDPNSGQCLCRESVGGRQCDRCLPGFYGFPHCYECRCNTAGTTEKICDPVNAQCICKDNVAGDACDTCKIGTFDLSAKNPKGCINCFCFGITDRCQSSMLPVSISAVDMSAFTSDDDSGILTIEDDMVIYNASEQPKNSVYLNVPITRGADYTTSYGLTLYFQLSTQPHDGELRMNTDADVRLYGNNMTVEFWASEQPVDPRQAFDVKLRLIPVRHENFMSSGQPVTREEFMMLLHSMQNIALKISYYNGPRSAKLIEFGLEVSNERFPASVIRASSVEKCLCPSPYSGSSCQHCAPGYYRVEGGSYLGACVLCECNGHSGSCDPYSGVCYDCQHNTYGDHCQFCKEGYYGVATDGGPYSCMPCQCPFSPTNNFAIACEVSEYGQLLSCNCKTGYIGERCERCAAGFFGDPQRSGGTCERCDCNNNNNLTDWRACHPITGDCYLCERNTDGRNCELFYGDAIVVKNCTECSCDKCGSEYCSNNDGGCVCKRNVEGTNCDRCMITGAFRDAQGVILVVVALHRRQHSVMLKLLSALAVLELRDYSVNAVNMDFGTTENMDVKKSNNT</sequence>
<reference evidence="14" key="2">
    <citation type="journal article" date="2016" name="Sci. Rep.">
        <title>Dictyocaulus viviparus genome, variome and transcriptome elucidate lungworm biology and support future intervention.</title>
        <authorList>
            <person name="McNulty S.N."/>
            <person name="Strube C."/>
            <person name="Rosa B.A."/>
            <person name="Martin J.C."/>
            <person name="Tyagi R."/>
            <person name="Choi Y.J."/>
            <person name="Wang Q."/>
            <person name="Hallsworth Pepin K."/>
            <person name="Zhang X."/>
            <person name="Ozersky P."/>
            <person name="Wilson R.K."/>
            <person name="Sternberg P.W."/>
            <person name="Gasser R.B."/>
            <person name="Mitreva M."/>
        </authorList>
    </citation>
    <scope>NUCLEOTIDE SEQUENCE [LARGE SCALE GENOMIC DNA]</scope>
    <source>
        <strain evidence="14">HannoverDv2000</strain>
    </source>
</reference>
<dbReference type="PROSITE" id="PS51115">
    <property type="entry name" value="LAMININ_IVA"/>
    <property type="match status" value="1"/>
</dbReference>
<dbReference type="Gene3D" id="2.10.25.10">
    <property type="entry name" value="Laminin"/>
    <property type="match status" value="6"/>
</dbReference>
<feature type="domain" description="Laminin IV type A" evidence="12">
    <location>
        <begin position="166"/>
        <end position="349"/>
    </location>
</feature>
<dbReference type="GO" id="GO:0040017">
    <property type="term" value="P:positive regulation of locomotion"/>
    <property type="evidence" value="ECO:0007669"/>
    <property type="project" value="UniProtKB-ARBA"/>
</dbReference>
<keyword evidence="6" id="KW-0084">Basement membrane</keyword>
<feature type="domain" description="Laminin EGF-like" evidence="11">
    <location>
        <begin position="104"/>
        <end position="154"/>
    </location>
</feature>
<feature type="disulfide bond" evidence="10">
    <location>
        <begin position="402"/>
        <end position="411"/>
    </location>
</feature>
<dbReference type="FunFam" id="2.10.25.10:FF:000051">
    <property type="entry name" value="Laminin subunit alpha 4"/>
    <property type="match status" value="1"/>
</dbReference>
<keyword evidence="14" id="KW-1185">Reference proteome</keyword>
<protein>
    <submittedName>
        <fullName evidence="13">Laminin EGF-like protein</fullName>
    </submittedName>
</protein>
<keyword evidence="2" id="KW-0964">Secreted</keyword>
<evidence type="ECO:0000256" key="9">
    <source>
        <dbReference type="ARBA" id="ARBA00023292"/>
    </source>
</evidence>
<dbReference type="Pfam" id="PF00052">
    <property type="entry name" value="Laminin_B"/>
    <property type="match status" value="1"/>
</dbReference>
<dbReference type="GO" id="GO:0009888">
    <property type="term" value="P:tissue development"/>
    <property type="evidence" value="ECO:0007669"/>
    <property type="project" value="TreeGrafter"/>
</dbReference>
<feature type="disulfide bond" evidence="10">
    <location>
        <begin position="79"/>
        <end position="88"/>
    </location>
</feature>
<dbReference type="FunFam" id="2.10.25.10:FF:000106">
    <property type="entry name" value="Heparan sulfate proteoglycan 2"/>
    <property type="match status" value="1"/>
</dbReference>
<keyword evidence="3" id="KW-0272">Extracellular matrix</keyword>
<evidence type="ECO:0000256" key="6">
    <source>
        <dbReference type="ARBA" id="ARBA00022869"/>
    </source>
</evidence>
<feature type="disulfide bond" evidence="10">
    <location>
        <begin position="460"/>
        <end position="469"/>
    </location>
</feature>
<evidence type="ECO:0000313" key="13">
    <source>
        <dbReference type="EMBL" id="KJH42156.1"/>
    </source>
</evidence>
<comment type="subcellular location">
    <subcellularLocation>
        <location evidence="1">Secreted</location>
        <location evidence="1">Extracellular space</location>
        <location evidence="1">Extracellular matrix</location>
        <location evidence="1">Basement membrane</location>
    </subcellularLocation>
</comment>
<evidence type="ECO:0000256" key="4">
    <source>
        <dbReference type="ARBA" id="ARBA00022729"/>
    </source>
</evidence>
<dbReference type="SMART" id="SM00281">
    <property type="entry name" value="LamB"/>
    <property type="match status" value="1"/>
</dbReference>
<keyword evidence="8" id="KW-0325">Glycoprotein</keyword>
<dbReference type="PANTHER" id="PTHR10574:SF406">
    <property type="entry name" value="LAMININ SUBUNIT ALPHA 5"/>
    <property type="match status" value="1"/>
</dbReference>
<evidence type="ECO:0000259" key="12">
    <source>
        <dbReference type="PROSITE" id="PS51115"/>
    </source>
</evidence>
<dbReference type="FunFam" id="2.10.25.10:FF:000407">
    <property type="entry name" value="Laminin subunit alpha-3"/>
    <property type="match status" value="1"/>
</dbReference>
<dbReference type="CDD" id="cd00055">
    <property type="entry name" value="EGF_Lam"/>
    <property type="match status" value="7"/>
</dbReference>
<dbReference type="Pfam" id="PF00053">
    <property type="entry name" value="EGF_laminin"/>
    <property type="match status" value="7"/>
</dbReference>
<evidence type="ECO:0000256" key="7">
    <source>
        <dbReference type="ARBA" id="ARBA00023157"/>
    </source>
</evidence>
<dbReference type="InterPro" id="IPR050440">
    <property type="entry name" value="Laminin/Netrin_ECM"/>
</dbReference>
<dbReference type="Pfam" id="PF24973">
    <property type="entry name" value="EGF_LMN_ATRN"/>
    <property type="match status" value="1"/>
</dbReference>
<keyword evidence="9 10" id="KW-0424">Laminin EGF-like domain</keyword>
<feature type="domain" description="Laminin EGF-like" evidence="11">
    <location>
        <begin position="433"/>
        <end position="489"/>
    </location>
</feature>
<evidence type="ECO:0000256" key="5">
    <source>
        <dbReference type="ARBA" id="ARBA00022737"/>
    </source>
</evidence>
<keyword evidence="4" id="KW-0732">Signal</keyword>